<gene>
    <name evidence="1" type="ORF">NCTC13645_02531</name>
</gene>
<sequence length="81" mass="9567">MTEKLILRAENKKDKEYNPVFISSDTHQKLKQLSKSTGIPMRSLADKMFNLRLKIQQLSIQMMEVIRNRRISNDIKKTIYA</sequence>
<proteinExistence type="predicted"/>
<evidence type="ECO:0000313" key="1">
    <source>
        <dbReference type="EMBL" id="SUP61376.1"/>
    </source>
</evidence>
<organism evidence="1 2">
    <name type="scientific">Weissella viridescens</name>
    <name type="common">Lactobacillus viridescens</name>
    <dbReference type="NCBI Taxonomy" id="1629"/>
    <lineage>
        <taxon>Bacteria</taxon>
        <taxon>Bacillati</taxon>
        <taxon>Bacillota</taxon>
        <taxon>Bacilli</taxon>
        <taxon>Lactobacillales</taxon>
        <taxon>Lactobacillaceae</taxon>
        <taxon>Weissella</taxon>
    </lineage>
</organism>
<name>A0A380P849_WEIVI</name>
<dbReference type="AlphaFoldDB" id="A0A380P849"/>
<dbReference type="STRING" id="1629.IV50_GL001164"/>
<dbReference type="EMBL" id="UHIV01000007">
    <property type="protein sequence ID" value="SUP61376.1"/>
    <property type="molecule type" value="Genomic_DNA"/>
</dbReference>
<dbReference type="Proteomes" id="UP000254621">
    <property type="component" value="Unassembled WGS sequence"/>
</dbReference>
<accession>A0A380P849</accession>
<evidence type="ECO:0000313" key="2">
    <source>
        <dbReference type="Proteomes" id="UP000254621"/>
    </source>
</evidence>
<reference evidence="1 2" key="1">
    <citation type="submission" date="2018-06" db="EMBL/GenBank/DDBJ databases">
        <authorList>
            <consortium name="Pathogen Informatics"/>
            <person name="Doyle S."/>
        </authorList>
    </citation>
    <scope>NUCLEOTIDE SEQUENCE [LARGE SCALE GENOMIC DNA]</scope>
    <source>
        <strain evidence="1 2">NCTC13645</strain>
    </source>
</reference>
<protein>
    <submittedName>
        <fullName evidence="1">Uncharacterized protein</fullName>
    </submittedName>
</protein>